<accession>A0A1B9FU23</accession>
<dbReference type="EMBL" id="KI894025">
    <property type="protein sequence ID" value="OCF22259.1"/>
    <property type="molecule type" value="Genomic_DNA"/>
</dbReference>
<feature type="region of interest" description="Disordered" evidence="1">
    <location>
        <begin position="116"/>
        <end position="161"/>
    </location>
</feature>
<dbReference type="Proteomes" id="UP000092730">
    <property type="component" value="Chromosome 8"/>
</dbReference>
<reference evidence="3" key="4">
    <citation type="submission" date="2024-02" db="EMBL/GenBank/DDBJ databases">
        <title>Comparative genomics of Cryptococcus and Kwoniella reveals pathogenesis evolution and contrasting modes of karyotype evolution via chromosome fusion or intercentromeric recombination.</title>
        <authorList>
            <person name="Coelho M.A."/>
            <person name="David-Palma M."/>
            <person name="Shea T."/>
            <person name="Bowers K."/>
            <person name="McGinley-Smith S."/>
            <person name="Mohammad A.W."/>
            <person name="Gnirke A."/>
            <person name="Yurkov A.M."/>
            <person name="Nowrousian M."/>
            <person name="Sun S."/>
            <person name="Cuomo C.A."/>
            <person name="Heitman J."/>
        </authorList>
    </citation>
    <scope>NUCLEOTIDE SEQUENCE</scope>
    <source>
        <strain evidence="3">CBS 10118</strain>
    </source>
</reference>
<dbReference type="VEuPathDB" id="FungiDB:I302_07904"/>
<evidence type="ECO:0000313" key="4">
    <source>
        <dbReference type="Proteomes" id="UP000092730"/>
    </source>
</evidence>
<reference evidence="2" key="3">
    <citation type="submission" date="2014-01" db="EMBL/GenBank/DDBJ databases">
        <title>Evolution of pathogenesis and genome organization in the Tremellales.</title>
        <authorList>
            <person name="Cuomo C."/>
            <person name="Litvintseva A."/>
            <person name="Heitman J."/>
            <person name="Chen Y."/>
            <person name="Sun S."/>
            <person name="Springer D."/>
            <person name="Dromer F."/>
            <person name="Young S."/>
            <person name="Zeng Q."/>
            <person name="Chapman S."/>
            <person name="Gujja S."/>
            <person name="Saif S."/>
            <person name="Birren B."/>
        </authorList>
    </citation>
    <scope>NUCLEOTIDE SEQUENCE</scope>
    <source>
        <strain evidence="2">CBS 10118</strain>
    </source>
</reference>
<proteinExistence type="predicted"/>
<evidence type="ECO:0000313" key="2">
    <source>
        <dbReference type="EMBL" id="OCF22259.1"/>
    </source>
</evidence>
<sequence length="507" mass="57370">MSDPHLTNTNTLQATSSLKKTNSTLRTNGQRAKKESNDKIKELKDANEALEDDLEAQLASAGDLERRNRDLDAENGELKAKIKELEDTIQLHHHNCFDEIDTLKKDNEDLEGELAQMRSRDKVSSEGNQAMKKDKERLESELAQAKSREKVSSEQNQALKNGKKDIRDEVAQIRTREKVSWELNQALQKELNAHQVQAKGMIASLERSNTALADKLGKVTEQVNVIKKAKKDLQRAVDEQSTELRSHMKMWLEDHEKLTASFQDIPDTSFMNPDHSPPEDTPALAVLEQPASATKIDTVVPSPNLEPHWANTNLPSVNQLPKANVWKDAFQALDDWRNCQYFWRIIQALVLSLSFDLPERHRPSVLLRCSPHPTSNRKSPKATAPPPLQISVTLSNVEIRIRGTVASVLAMTDIYSLSLKTGPCPSPRKQILRVSNPDVSCRYIFVRLIKLCLSKVDQLISEEYEISASDIDPSPPTERERWENYLLCRDTALRIAEEEKKKKGQSS</sequence>
<evidence type="ECO:0000313" key="3">
    <source>
        <dbReference type="EMBL" id="WVW86713.1"/>
    </source>
</evidence>
<organism evidence="2">
    <name type="scientific">Kwoniella bestiolae CBS 10118</name>
    <dbReference type="NCBI Taxonomy" id="1296100"/>
    <lineage>
        <taxon>Eukaryota</taxon>
        <taxon>Fungi</taxon>
        <taxon>Dikarya</taxon>
        <taxon>Basidiomycota</taxon>
        <taxon>Agaricomycotina</taxon>
        <taxon>Tremellomycetes</taxon>
        <taxon>Tremellales</taxon>
        <taxon>Cryptococcaceae</taxon>
        <taxon>Kwoniella</taxon>
    </lineage>
</organism>
<reference evidence="3" key="2">
    <citation type="submission" date="2013-07" db="EMBL/GenBank/DDBJ databases">
        <authorList>
            <consortium name="The Broad Institute Genome Sequencing Platform"/>
            <person name="Cuomo C."/>
            <person name="Litvintseva A."/>
            <person name="Chen Y."/>
            <person name="Heitman J."/>
            <person name="Sun S."/>
            <person name="Springer D."/>
            <person name="Dromer F."/>
            <person name="Young S.K."/>
            <person name="Zeng Q."/>
            <person name="Gargeya S."/>
            <person name="Fitzgerald M."/>
            <person name="Abouelleil A."/>
            <person name="Alvarado L."/>
            <person name="Berlin A.M."/>
            <person name="Chapman S.B."/>
            <person name="Dewar J."/>
            <person name="Goldberg J."/>
            <person name="Griggs A."/>
            <person name="Gujja S."/>
            <person name="Hansen M."/>
            <person name="Howarth C."/>
            <person name="Imamovic A."/>
            <person name="Larimer J."/>
            <person name="McCowan C."/>
            <person name="Murphy C."/>
            <person name="Pearson M."/>
            <person name="Priest M."/>
            <person name="Roberts A."/>
            <person name="Saif S."/>
            <person name="Shea T."/>
            <person name="Sykes S."/>
            <person name="Wortman J."/>
            <person name="Nusbaum C."/>
            <person name="Birren B."/>
        </authorList>
    </citation>
    <scope>NUCLEOTIDE SEQUENCE</scope>
    <source>
        <strain evidence="3">CBS 10118</strain>
    </source>
</reference>
<gene>
    <name evidence="2" type="ORF">I302_07904</name>
    <name evidence="3" type="ORF">I302_108767</name>
</gene>
<evidence type="ECO:0000256" key="1">
    <source>
        <dbReference type="SAM" id="MobiDB-lite"/>
    </source>
</evidence>
<protein>
    <submittedName>
        <fullName evidence="2">Uncharacterized protein</fullName>
    </submittedName>
</protein>
<dbReference type="EMBL" id="CP144548">
    <property type="protein sequence ID" value="WVW86713.1"/>
    <property type="molecule type" value="Genomic_DNA"/>
</dbReference>
<feature type="region of interest" description="Disordered" evidence="1">
    <location>
        <begin position="1"/>
        <end position="39"/>
    </location>
</feature>
<dbReference type="STRING" id="1296100.A0A1B9FU23"/>
<dbReference type="GeneID" id="30212303"/>
<dbReference type="RefSeq" id="XP_019043329.1">
    <property type="nucleotide sequence ID" value="XM_019194493.1"/>
</dbReference>
<keyword evidence="4" id="KW-1185">Reference proteome</keyword>
<dbReference type="KEGG" id="kbi:30212303"/>
<name>A0A1B9FU23_9TREE</name>
<feature type="compositionally biased region" description="Basic and acidic residues" evidence="1">
    <location>
        <begin position="131"/>
        <end position="152"/>
    </location>
</feature>
<feature type="compositionally biased region" description="Polar residues" evidence="1">
    <location>
        <begin position="1"/>
        <end position="30"/>
    </location>
</feature>
<dbReference type="AlphaFoldDB" id="A0A1B9FU23"/>
<reference evidence="2" key="1">
    <citation type="submission" date="2013-07" db="EMBL/GenBank/DDBJ databases">
        <title>The Genome Sequence of Cryptococcus bestiolae CBS10118.</title>
        <authorList>
            <consortium name="The Broad Institute Genome Sequencing Platform"/>
            <person name="Cuomo C."/>
            <person name="Litvintseva A."/>
            <person name="Chen Y."/>
            <person name="Heitman J."/>
            <person name="Sun S."/>
            <person name="Springer D."/>
            <person name="Dromer F."/>
            <person name="Young S.K."/>
            <person name="Zeng Q."/>
            <person name="Gargeya S."/>
            <person name="Fitzgerald M."/>
            <person name="Abouelleil A."/>
            <person name="Alvarado L."/>
            <person name="Berlin A.M."/>
            <person name="Chapman S.B."/>
            <person name="Dewar J."/>
            <person name="Goldberg J."/>
            <person name="Griggs A."/>
            <person name="Gujja S."/>
            <person name="Hansen M."/>
            <person name="Howarth C."/>
            <person name="Imamovic A."/>
            <person name="Larimer J."/>
            <person name="McCowan C."/>
            <person name="Murphy C."/>
            <person name="Pearson M."/>
            <person name="Priest M."/>
            <person name="Roberts A."/>
            <person name="Saif S."/>
            <person name="Shea T."/>
            <person name="Sykes S."/>
            <person name="Wortman J."/>
            <person name="Nusbaum C."/>
            <person name="Birren B."/>
        </authorList>
    </citation>
    <scope>NUCLEOTIDE SEQUENCE [LARGE SCALE GENOMIC DNA]</scope>
    <source>
        <strain evidence="2">CBS 10118</strain>
    </source>
</reference>